<dbReference type="InterPro" id="IPR038872">
    <property type="entry name" value="Put_GTT3"/>
</dbReference>
<evidence type="ECO:0000313" key="3">
    <source>
        <dbReference type="Proteomes" id="UP000092666"/>
    </source>
</evidence>
<proteinExistence type="predicted"/>
<dbReference type="STRING" id="1296120.A0A1B9H2T2"/>
<dbReference type="OrthoDB" id="5569309at2759"/>
<dbReference type="GO" id="GO:0016020">
    <property type="term" value="C:membrane"/>
    <property type="evidence" value="ECO:0007669"/>
    <property type="project" value="TreeGrafter"/>
</dbReference>
<dbReference type="AlphaFoldDB" id="A0A1B9H2T2"/>
<organism evidence="2 3">
    <name type="scientific">Kwoniella heveanensis BCC8398</name>
    <dbReference type="NCBI Taxonomy" id="1296120"/>
    <lineage>
        <taxon>Eukaryota</taxon>
        <taxon>Fungi</taxon>
        <taxon>Dikarya</taxon>
        <taxon>Basidiomycota</taxon>
        <taxon>Agaricomycotina</taxon>
        <taxon>Tremellomycetes</taxon>
        <taxon>Tremellales</taxon>
        <taxon>Cryptococcaceae</taxon>
        <taxon>Kwoniella</taxon>
    </lineage>
</organism>
<dbReference type="EMBL" id="KV700122">
    <property type="protein sequence ID" value="OCF37584.1"/>
    <property type="molecule type" value="Genomic_DNA"/>
</dbReference>
<protein>
    <submittedName>
        <fullName evidence="2">Uncharacterized protein</fullName>
    </submittedName>
</protein>
<reference evidence="3" key="2">
    <citation type="submission" date="2013-12" db="EMBL/GenBank/DDBJ databases">
        <title>Evolution of pathogenesis and genome organization in the Tremellales.</title>
        <authorList>
            <person name="Cuomo C."/>
            <person name="Litvintseva A."/>
            <person name="Heitman J."/>
            <person name="Chen Y."/>
            <person name="Sun S."/>
            <person name="Springer D."/>
            <person name="Dromer F."/>
            <person name="Young S."/>
            <person name="Zeng Q."/>
            <person name="Chapman S."/>
            <person name="Gujja S."/>
            <person name="Saif S."/>
            <person name="Birren B."/>
        </authorList>
    </citation>
    <scope>NUCLEOTIDE SEQUENCE [LARGE SCALE GENOMIC DNA]</scope>
    <source>
        <strain evidence="3">BCC8398</strain>
    </source>
</reference>
<evidence type="ECO:0000256" key="1">
    <source>
        <dbReference type="SAM" id="MobiDB-lite"/>
    </source>
</evidence>
<accession>A0A1B9H2T2</accession>
<gene>
    <name evidence="2" type="ORF">I316_00710</name>
</gene>
<dbReference type="PANTHER" id="PTHR41807:SF1">
    <property type="entry name" value="GLUTATHIONE TRANSFERASE 3"/>
    <property type="match status" value="1"/>
</dbReference>
<keyword evidence="3" id="KW-1185">Reference proteome</keyword>
<sequence length="374" mass="40312">MSSFAGALSSKRKNDLIEIADALGITDTEVRVVDLVKSIQAALDEREDQLAKDPRFRGLYYKKRASGTHPPDSDSDSPSFSAAGASADIKAVTASTIKSGRKSLSKAADRLQNVVDAANLPLPDSPIALSKVSDAVENAVETAVDTVSQALVPSNQDRRVIVGRAKEITHSLIQYTKDGQVRVDHAVRHLRDLLSTPQKLVTTSLALELTFLLIHVVQFYDHTYYFPPSPGDSGTIASLLNILFFWLPSAVLKFRLPEFAAFRAGDVWSAVAWWFFSTVLPPYALSTIVSFVPQKGVARHAGAHTRYQTAHPPTPTADPLSFALIRLALLILPLTSAAPSSMVDALEISGNLQARALGAGLTAALVLSERIAHL</sequence>
<dbReference type="Proteomes" id="UP000092666">
    <property type="component" value="Unassembled WGS sequence"/>
</dbReference>
<dbReference type="PANTHER" id="PTHR41807">
    <property type="entry name" value="GLUTATHIONE TRANSFERASE 3"/>
    <property type="match status" value="1"/>
</dbReference>
<evidence type="ECO:0000313" key="2">
    <source>
        <dbReference type="EMBL" id="OCF37584.1"/>
    </source>
</evidence>
<name>A0A1B9H2T2_9TREE</name>
<feature type="region of interest" description="Disordered" evidence="1">
    <location>
        <begin position="63"/>
        <end position="82"/>
    </location>
</feature>
<reference evidence="2 3" key="1">
    <citation type="submission" date="2013-07" db="EMBL/GenBank/DDBJ databases">
        <title>The Genome Sequence of Cryptococcus heveanensis BCC8398.</title>
        <authorList>
            <consortium name="The Broad Institute Genome Sequencing Platform"/>
            <person name="Cuomo C."/>
            <person name="Litvintseva A."/>
            <person name="Chen Y."/>
            <person name="Heitman J."/>
            <person name="Sun S."/>
            <person name="Springer D."/>
            <person name="Dromer F."/>
            <person name="Young S.K."/>
            <person name="Zeng Q."/>
            <person name="Gargeya S."/>
            <person name="Fitzgerald M."/>
            <person name="Abouelleil A."/>
            <person name="Alvarado L."/>
            <person name="Berlin A.M."/>
            <person name="Chapman S.B."/>
            <person name="Dewar J."/>
            <person name="Goldberg J."/>
            <person name="Griggs A."/>
            <person name="Gujja S."/>
            <person name="Hansen M."/>
            <person name="Howarth C."/>
            <person name="Imamovic A."/>
            <person name="Larimer J."/>
            <person name="McCowan C."/>
            <person name="Murphy C."/>
            <person name="Pearson M."/>
            <person name="Priest M."/>
            <person name="Roberts A."/>
            <person name="Saif S."/>
            <person name="Shea T."/>
            <person name="Sykes S."/>
            <person name="Wortman J."/>
            <person name="Nusbaum C."/>
            <person name="Birren B."/>
        </authorList>
    </citation>
    <scope>NUCLEOTIDE SEQUENCE [LARGE SCALE GENOMIC DNA]</scope>
    <source>
        <strain evidence="2 3">BCC8398</strain>
    </source>
</reference>